<dbReference type="OrthoDB" id="8455288at2"/>
<dbReference type="EMBL" id="SDKK01000003">
    <property type="protein sequence ID" value="TYC61326.1"/>
    <property type="molecule type" value="Genomic_DNA"/>
</dbReference>
<sequence length="116" mass="12376">MNCLPLVAARRPPTHPGAPEMGRPKKVPNCTPSGGTLRVSRVVHIDPVIVDRDTTCTIVGLSPSNIAAQVLKGTFPAPRKTSTNRIGWLLTEIHAWAQGLPLSDILPPPSGHARPQ</sequence>
<evidence type="ECO:0000313" key="2">
    <source>
        <dbReference type="EMBL" id="TYC61326.1"/>
    </source>
</evidence>
<name>A0A6C2D5Q4_9RHOO</name>
<protein>
    <submittedName>
        <fullName evidence="2">AlpA family phage regulatory protein</fullName>
    </submittedName>
</protein>
<feature type="region of interest" description="Disordered" evidence="1">
    <location>
        <begin position="1"/>
        <end position="33"/>
    </location>
</feature>
<keyword evidence="3" id="KW-1185">Reference proteome</keyword>
<comment type="caution">
    <text evidence="2">The sequence shown here is derived from an EMBL/GenBank/DDBJ whole genome shotgun (WGS) entry which is preliminary data.</text>
</comment>
<accession>A0A6C2D5Q4</accession>
<proteinExistence type="predicted"/>
<reference evidence="2 3" key="1">
    <citation type="submission" date="2019-01" db="EMBL/GenBank/DDBJ databases">
        <title>Zoogloea oleivorans genome sequencing and assembly.</title>
        <authorList>
            <person name="Tancsics A."/>
            <person name="Farkas M."/>
            <person name="Kriszt B."/>
            <person name="Maroti G."/>
            <person name="Horvath B."/>
        </authorList>
    </citation>
    <scope>NUCLEOTIDE SEQUENCE [LARGE SCALE GENOMIC DNA]</scope>
    <source>
        <strain evidence="2 3">Buc</strain>
    </source>
</reference>
<gene>
    <name evidence="2" type="ORF">ETQ85_04535</name>
</gene>
<dbReference type="Gene3D" id="1.10.238.160">
    <property type="match status" value="1"/>
</dbReference>
<evidence type="ECO:0000313" key="3">
    <source>
        <dbReference type="Proteomes" id="UP000389128"/>
    </source>
</evidence>
<organism evidence="2 3">
    <name type="scientific">Zoogloea oleivorans</name>
    <dbReference type="NCBI Taxonomy" id="1552750"/>
    <lineage>
        <taxon>Bacteria</taxon>
        <taxon>Pseudomonadati</taxon>
        <taxon>Pseudomonadota</taxon>
        <taxon>Betaproteobacteria</taxon>
        <taxon>Rhodocyclales</taxon>
        <taxon>Zoogloeaceae</taxon>
        <taxon>Zoogloea</taxon>
    </lineage>
</organism>
<dbReference type="Proteomes" id="UP000389128">
    <property type="component" value="Unassembled WGS sequence"/>
</dbReference>
<evidence type="ECO:0000256" key="1">
    <source>
        <dbReference type="SAM" id="MobiDB-lite"/>
    </source>
</evidence>
<dbReference type="AlphaFoldDB" id="A0A6C2D5Q4"/>